<dbReference type="GO" id="GO:0005524">
    <property type="term" value="F:ATP binding"/>
    <property type="evidence" value="ECO:0007669"/>
    <property type="project" value="UniProtKB-KW"/>
</dbReference>
<gene>
    <name evidence="11" type="ORF">HE1_00627</name>
</gene>
<dbReference type="STRING" id="1427503.HE1_00627"/>
<dbReference type="GO" id="GO:0005886">
    <property type="term" value="C:plasma membrane"/>
    <property type="evidence" value="ECO:0007669"/>
    <property type="project" value="UniProtKB-SubCell"/>
</dbReference>
<feature type="transmembrane region" description="Helical" evidence="10">
    <location>
        <begin position="151"/>
        <end position="172"/>
    </location>
</feature>
<sequence>MSNLSSSRMTKWRERLWPVYPEEMGIFLPMVVIMFSILFNYTVARNVKDSLLVNSPGSSGKVLPWVKLGLVTPCSILAVIGYAKLSNILSKQRLYFTTLLPFAVYFLLFGFVLYPMREHFNFSTDWIKQCQESYPLLKDFFPAVAYWNYSLFYMMAELWGNMGIALLFWQFANQITPTTQAKRFYPVYGFWSNLGLVAAGSLTAFSEDFLKPERLASGEKDFGPQLRLYCSCMVVACIAIAVSYWWLNTRVLTDAQKGTDAKGKKSKPKLSLKESAVYLLKSRYLMYIAILMVAYGITINIVEVTWKDSVGHYFSDPVSGMRDMNAYNAFMGKMFIGTGITTMVFILFSKNFVQSLGWRFSANITPFVTMITGVGFFLFVVFKDYLGGVCEMLGTSTLTVAVGLGLVQNVLTKGVKYALFDPTKEMAYIPLDEEEKIKGKAAIDVIGGRAGKSGGSVLQLICNAATGGLGAPQLSVPLLGGLLVVITWWWIWAVNKLAIAYAKKVMETENIKEV</sequence>
<dbReference type="OrthoDB" id="19786at2"/>
<dbReference type="InterPro" id="IPR036259">
    <property type="entry name" value="MFS_trans_sf"/>
</dbReference>
<evidence type="ECO:0000256" key="7">
    <source>
        <dbReference type="ARBA" id="ARBA00022989"/>
    </source>
</evidence>
<dbReference type="NCBIfam" id="TIGR00769">
    <property type="entry name" value="AAA"/>
    <property type="match status" value="1"/>
</dbReference>
<keyword evidence="4 10" id="KW-0812">Transmembrane</keyword>
<feature type="transmembrane region" description="Helical" evidence="10">
    <location>
        <begin position="474"/>
        <end position="494"/>
    </location>
</feature>
<dbReference type="SUPFAM" id="SSF103473">
    <property type="entry name" value="MFS general substrate transporter"/>
    <property type="match status" value="1"/>
</dbReference>
<evidence type="ECO:0000256" key="8">
    <source>
        <dbReference type="ARBA" id="ARBA00023136"/>
    </source>
</evidence>
<feature type="transmembrane region" description="Helical" evidence="10">
    <location>
        <begin position="284"/>
        <end position="306"/>
    </location>
</feature>
<evidence type="ECO:0000256" key="5">
    <source>
        <dbReference type="ARBA" id="ARBA00022741"/>
    </source>
</evidence>
<evidence type="ECO:0000313" key="11">
    <source>
        <dbReference type="EMBL" id="GAJ46299.1"/>
    </source>
</evidence>
<name>A0A023DY83_9PROT</name>
<feature type="transmembrane region" description="Helical" evidence="10">
    <location>
        <begin position="62"/>
        <end position="82"/>
    </location>
</feature>
<evidence type="ECO:0000313" key="12">
    <source>
        <dbReference type="Proteomes" id="UP000024842"/>
    </source>
</evidence>
<evidence type="ECO:0000256" key="1">
    <source>
        <dbReference type="ARBA" id="ARBA00004651"/>
    </source>
</evidence>
<dbReference type="GO" id="GO:0005471">
    <property type="term" value="F:ATP:ADP antiporter activity"/>
    <property type="evidence" value="ECO:0007669"/>
    <property type="project" value="InterPro"/>
</dbReference>
<keyword evidence="6 10" id="KW-0067">ATP-binding</keyword>
<evidence type="ECO:0000256" key="2">
    <source>
        <dbReference type="ARBA" id="ARBA00007127"/>
    </source>
</evidence>
<keyword evidence="3 10" id="KW-0813">Transport</keyword>
<evidence type="ECO:0000256" key="3">
    <source>
        <dbReference type="ARBA" id="ARBA00022448"/>
    </source>
</evidence>
<feature type="transmembrane region" description="Helical" evidence="10">
    <location>
        <begin position="360"/>
        <end position="382"/>
    </location>
</feature>
<dbReference type="Pfam" id="PF03219">
    <property type="entry name" value="TLC"/>
    <property type="match status" value="1"/>
</dbReference>
<dbReference type="PANTHER" id="PTHR31187:SF1">
    <property type="entry name" value="ADP,ATP CARRIER PROTEIN 1"/>
    <property type="match status" value="1"/>
</dbReference>
<organism evidence="11 12">
    <name type="scientific">Holospora elegans E1</name>
    <dbReference type="NCBI Taxonomy" id="1427503"/>
    <lineage>
        <taxon>Bacteria</taxon>
        <taxon>Pseudomonadati</taxon>
        <taxon>Pseudomonadota</taxon>
        <taxon>Alphaproteobacteria</taxon>
        <taxon>Holosporales</taxon>
        <taxon>Holosporaceae</taxon>
        <taxon>Holospora</taxon>
    </lineage>
</organism>
<keyword evidence="12" id="KW-1185">Reference proteome</keyword>
<accession>A0A023DY83</accession>
<evidence type="ECO:0000256" key="4">
    <source>
        <dbReference type="ARBA" id="ARBA00022692"/>
    </source>
</evidence>
<feature type="transmembrane region" description="Helical" evidence="10">
    <location>
        <begin position="184"/>
        <end position="206"/>
    </location>
</feature>
<keyword evidence="8 10" id="KW-0472">Membrane</keyword>
<dbReference type="Proteomes" id="UP000024842">
    <property type="component" value="Unassembled WGS sequence"/>
</dbReference>
<evidence type="ECO:0000256" key="9">
    <source>
        <dbReference type="ARBA" id="ARBA00024792"/>
    </source>
</evidence>
<keyword evidence="7 10" id="KW-1133">Transmembrane helix</keyword>
<dbReference type="RefSeq" id="WP_006293548.1">
    <property type="nucleotide sequence ID" value="NZ_BAUP01000081.1"/>
</dbReference>
<dbReference type="PANTHER" id="PTHR31187">
    <property type="match status" value="1"/>
</dbReference>
<comment type="similarity">
    <text evidence="2 10">Belongs to the ADP/ATP translocase tlc family.</text>
</comment>
<feature type="transmembrane region" description="Helical" evidence="10">
    <location>
        <begin position="94"/>
        <end position="114"/>
    </location>
</feature>
<feature type="transmembrane region" description="Helical" evidence="10">
    <location>
        <begin position="226"/>
        <end position="247"/>
    </location>
</feature>
<comment type="subcellular location">
    <subcellularLocation>
        <location evidence="1">Cell membrane</location>
        <topology evidence="1">Multi-pass membrane protein</topology>
    </subcellularLocation>
    <subcellularLocation>
        <location evidence="10">Membrane</location>
        <topology evidence="10">Multi-pass membrane protein</topology>
    </subcellularLocation>
</comment>
<comment type="function">
    <text evidence="9">Provides the rickettsial cell with host ATP in exchange for rickettsial ADP. This is an obligate exchange system. This energy acquiring activity is an important component of rickettsial parasitism.</text>
</comment>
<protein>
    <recommendedName>
        <fullName evidence="10">ADP,ATP carrier protein</fullName>
    </recommendedName>
</protein>
<dbReference type="EMBL" id="BAUP01000081">
    <property type="protein sequence ID" value="GAJ46299.1"/>
    <property type="molecule type" value="Genomic_DNA"/>
</dbReference>
<feature type="transmembrane region" description="Helical" evidence="10">
    <location>
        <begin position="326"/>
        <end position="348"/>
    </location>
</feature>
<dbReference type="AlphaFoldDB" id="A0A023DY83"/>
<proteinExistence type="inferred from homology"/>
<dbReference type="InterPro" id="IPR004667">
    <property type="entry name" value="ADP_ATP_car_bac_type"/>
</dbReference>
<evidence type="ECO:0000256" key="6">
    <source>
        <dbReference type="ARBA" id="ARBA00022840"/>
    </source>
</evidence>
<keyword evidence="5 10" id="KW-0547">Nucleotide-binding</keyword>
<reference evidence="11 12" key="1">
    <citation type="journal article" date="2014" name="FEMS Microbiol. Lett.">
        <title>Draft genome sequences of three Holospora species (Holospora obtusa, Holospora undulata, and Holospora elegans), endonuclear symbiotic bacteria of the ciliate Paramecium caudatum.</title>
        <authorList>
            <person name="Dohra H."/>
            <person name="Tanaka K."/>
            <person name="Suzuki T."/>
            <person name="Fujishima M."/>
            <person name="Suzuki H."/>
        </authorList>
    </citation>
    <scope>NUCLEOTIDE SEQUENCE [LARGE SCALE GENOMIC DNA]</scope>
    <source>
        <strain evidence="11 12">E1</strain>
    </source>
</reference>
<comment type="caution">
    <text evidence="11">The sequence shown here is derived from an EMBL/GenBank/DDBJ whole genome shotgun (WGS) entry which is preliminary data.</text>
</comment>
<evidence type="ECO:0000256" key="10">
    <source>
        <dbReference type="RuleBase" id="RU363121"/>
    </source>
</evidence>
<feature type="transmembrane region" description="Helical" evidence="10">
    <location>
        <begin position="20"/>
        <end position="42"/>
    </location>
</feature>